<dbReference type="Proteomes" id="UP000195880">
    <property type="component" value="Chromosome"/>
</dbReference>
<accession>A0A1Z1WMA1</accession>
<dbReference type="EMBL" id="CP021748">
    <property type="protein sequence ID" value="ARX87518.1"/>
    <property type="molecule type" value="Genomic_DNA"/>
</dbReference>
<proteinExistence type="predicted"/>
<keyword evidence="2" id="KW-1185">Reference proteome</keyword>
<sequence length="29" mass="3421">MGWRFDEVRFVLFDEVAYRAFVEALAPEG</sequence>
<dbReference type="eggNOG" id="COG2110">
    <property type="taxonomic scope" value="Bacteria"/>
</dbReference>
<evidence type="ECO:0000313" key="1">
    <source>
        <dbReference type="EMBL" id="ARX87518.1"/>
    </source>
</evidence>
<reference evidence="1 2" key="1">
    <citation type="submission" date="2017-05" db="EMBL/GenBank/DDBJ databases">
        <title>Streptomyces alboflavus Genome sequencing and assembly.</title>
        <authorList>
            <person name="Wang Y."/>
            <person name="Du B."/>
            <person name="Ding Y."/>
            <person name="Liu H."/>
            <person name="Hou Q."/>
            <person name="Liu K."/>
            <person name="Wang C."/>
            <person name="Yao L."/>
        </authorList>
    </citation>
    <scope>NUCLEOTIDE SEQUENCE [LARGE SCALE GENOMIC DNA]</scope>
    <source>
        <strain evidence="1 2">MDJK44</strain>
    </source>
</reference>
<organism evidence="1 2">
    <name type="scientific">Streptomyces alboflavus</name>
    <dbReference type="NCBI Taxonomy" id="67267"/>
    <lineage>
        <taxon>Bacteria</taxon>
        <taxon>Bacillati</taxon>
        <taxon>Actinomycetota</taxon>
        <taxon>Actinomycetes</taxon>
        <taxon>Kitasatosporales</taxon>
        <taxon>Streptomycetaceae</taxon>
        <taxon>Streptomyces</taxon>
    </lineage>
</organism>
<gene>
    <name evidence="1" type="ORF">SMD44_06999</name>
</gene>
<name>A0A1Z1WMA1_9ACTN</name>
<dbReference type="STRING" id="67267.GCA_000716675_03559"/>
<protein>
    <submittedName>
        <fullName evidence="1">Uncharacterized protein</fullName>
    </submittedName>
</protein>
<dbReference type="KEGG" id="salf:SMD44_06999"/>
<dbReference type="AlphaFoldDB" id="A0A1Z1WMA1"/>
<evidence type="ECO:0000313" key="2">
    <source>
        <dbReference type="Proteomes" id="UP000195880"/>
    </source>
</evidence>